<dbReference type="EMBL" id="VFPP01000001">
    <property type="protein sequence ID" value="TQM85452.1"/>
    <property type="molecule type" value="Genomic_DNA"/>
</dbReference>
<dbReference type="Pfam" id="PF08541">
    <property type="entry name" value="ACP_syn_III_C"/>
    <property type="match status" value="1"/>
</dbReference>
<dbReference type="InterPro" id="IPR013747">
    <property type="entry name" value="ACP_syn_III_C"/>
</dbReference>
<dbReference type="GO" id="GO:0044550">
    <property type="term" value="P:secondary metabolite biosynthetic process"/>
    <property type="evidence" value="ECO:0007669"/>
    <property type="project" value="TreeGrafter"/>
</dbReference>
<dbReference type="RefSeq" id="WP_141983489.1">
    <property type="nucleotide sequence ID" value="NZ_VFPP01000001.1"/>
</dbReference>
<proteinExistence type="predicted"/>
<keyword evidence="1" id="KW-0808">Transferase</keyword>
<evidence type="ECO:0000313" key="5">
    <source>
        <dbReference type="Proteomes" id="UP000316628"/>
    </source>
</evidence>
<dbReference type="Proteomes" id="UP000316628">
    <property type="component" value="Unassembled WGS sequence"/>
</dbReference>
<dbReference type="Gene3D" id="3.40.47.10">
    <property type="match status" value="2"/>
</dbReference>
<evidence type="ECO:0000256" key="1">
    <source>
        <dbReference type="ARBA" id="ARBA00022679"/>
    </source>
</evidence>
<dbReference type="SUPFAM" id="SSF53901">
    <property type="entry name" value="Thiolase-like"/>
    <property type="match status" value="1"/>
</dbReference>
<keyword evidence="2" id="KW-0012">Acyltransferase</keyword>
<gene>
    <name evidence="4" type="ORF">FHX81_7933</name>
</gene>
<feature type="domain" description="Beta-ketoacyl-[acyl-carrier-protein] synthase III C-terminal" evidence="3">
    <location>
        <begin position="254"/>
        <end position="344"/>
    </location>
</feature>
<protein>
    <submittedName>
        <fullName evidence="4">3-oxoacyl-[acyl-carrier-protein] synthase-3</fullName>
    </submittedName>
</protein>
<comment type="caution">
    <text evidence="4">The sequence shown here is derived from an EMBL/GenBank/DDBJ whole genome shotgun (WGS) entry which is preliminary data.</text>
</comment>
<evidence type="ECO:0000256" key="2">
    <source>
        <dbReference type="ARBA" id="ARBA00023315"/>
    </source>
</evidence>
<dbReference type="GO" id="GO:0016746">
    <property type="term" value="F:acyltransferase activity"/>
    <property type="evidence" value="ECO:0007669"/>
    <property type="project" value="UniProtKB-KW"/>
</dbReference>
<reference evidence="4 5" key="1">
    <citation type="submission" date="2019-06" db="EMBL/GenBank/DDBJ databases">
        <title>Sequencing the genomes of 1000 actinobacteria strains.</title>
        <authorList>
            <person name="Klenk H.-P."/>
        </authorList>
    </citation>
    <scope>NUCLEOTIDE SEQUENCE [LARGE SCALE GENOMIC DNA]</scope>
    <source>
        <strain evidence="4 5">DSM 45456</strain>
    </source>
</reference>
<organism evidence="4 5">
    <name type="scientific">Saccharothrix saharensis</name>
    <dbReference type="NCBI Taxonomy" id="571190"/>
    <lineage>
        <taxon>Bacteria</taxon>
        <taxon>Bacillati</taxon>
        <taxon>Actinomycetota</taxon>
        <taxon>Actinomycetes</taxon>
        <taxon>Pseudonocardiales</taxon>
        <taxon>Pseudonocardiaceae</taxon>
        <taxon>Saccharothrix</taxon>
    </lineage>
</organism>
<dbReference type="PANTHER" id="PTHR34069">
    <property type="entry name" value="3-OXOACYL-[ACYL-CARRIER-PROTEIN] SYNTHASE 3"/>
    <property type="match status" value="1"/>
</dbReference>
<dbReference type="AlphaFoldDB" id="A0A543JRI1"/>
<dbReference type="OrthoDB" id="6637632at2"/>
<keyword evidence="5" id="KW-1185">Reference proteome</keyword>
<evidence type="ECO:0000259" key="3">
    <source>
        <dbReference type="Pfam" id="PF08541"/>
    </source>
</evidence>
<dbReference type="PANTHER" id="PTHR34069:SF2">
    <property type="entry name" value="BETA-KETOACYL-[ACYL-CARRIER-PROTEIN] SYNTHASE III"/>
    <property type="match status" value="1"/>
</dbReference>
<accession>A0A543JRI1</accession>
<dbReference type="InterPro" id="IPR016039">
    <property type="entry name" value="Thiolase-like"/>
</dbReference>
<evidence type="ECO:0000313" key="4">
    <source>
        <dbReference type="EMBL" id="TQM85452.1"/>
    </source>
</evidence>
<name>A0A543JRI1_9PSEU</name>
<sequence>MASQLVEFGVAGFGYATGEDRDVAQTAGDYVGDPERVIRWGYHTFHRAPDGVTATDLAALAGQDALDRLGLGPNDIDLVVVAASEVPDYHHWDTSAAVARRLKVEGTTQAMLLNEGCACGVTGLGYVAGQLALQPELNTVLFIAVNRVSEFHRNRMNVNNAVHSDGAVAAVLKRGHGSVQWLATDQFVDPDLSDFFRTEVGGAVNPVPFDGWTAKDAPPGHARIQAHFDKDPAKLREFVATLNQRITDTVDNALHRAGLTRDDLKHVIYINDSADTIEEVAEPFGVTVEHTNAELSLSHGHMGAADQLFCLGEHIERGDVQPGDVVALCGISIGMRWYCTLVRI</sequence>